<dbReference type="AlphaFoldDB" id="A0A0F7SNH6"/>
<organism evidence="2">
    <name type="scientific">Phaffia rhodozyma</name>
    <name type="common">Yeast</name>
    <name type="synonym">Xanthophyllomyces dendrorhous</name>
    <dbReference type="NCBI Taxonomy" id="264483"/>
    <lineage>
        <taxon>Eukaryota</taxon>
        <taxon>Fungi</taxon>
        <taxon>Dikarya</taxon>
        <taxon>Basidiomycota</taxon>
        <taxon>Agaricomycotina</taxon>
        <taxon>Tremellomycetes</taxon>
        <taxon>Cystofilobasidiales</taxon>
        <taxon>Mrakiaceae</taxon>
        <taxon>Phaffia</taxon>
    </lineage>
</organism>
<feature type="compositionally biased region" description="Low complexity" evidence="1">
    <location>
        <begin position="279"/>
        <end position="291"/>
    </location>
</feature>
<evidence type="ECO:0000256" key="1">
    <source>
        <dbReference type="SAM" id="MobiDB-lite"/>
    </source>
</evidence>
<evidence type="ECO:0000313" key="2">
    <source>
        <dbReference type="EMBL" id="CED82921.1"/>
    </source>
</evidence>
<feature type="compositionally biased region" description="Basic and acidic residues" evidence="1">
    <location>
        <begin position="120"/>
        <end position="133"/>
    </location>
</feature>
<feature type="compositionally biased region" description="Low complexity" evidence="1">
    <location>
        <begin position="183"/>
        <end position="197"/>
    </location>
</feature>
<feature type="compositionally biased region" description="Low complexity" evidence="1">
    <location>
        <begin position="94"/>
        <end position="103"/>
    </location>
</feature>
<feature type="compositionally biased region" description="Low complexity" evidence="1">
    <location>
        <begin position="317"/>
        <end position="329"/>
    </location>
</feature>
<feature type="region of interest" description="Disordered" evidence="1">
    <location>
        <begin position="181"/>
        <end position="209"/>
    </location>
</feature>
<sequence length="380" mass="41679">MPFQTKRTYSESSLSPPSSAEEDDGIRSPSPPRKRPFVSGSDPSTAQSASDGFSSLFMNGARKRPACDSDLEGDDCDLGISSDEQEITGQNPWSSDSPSGFSSGNLNSHPWKTSPFLGSRPEDGSSRQREQPLRKRTKRGLSEGFNQLGISEDLRTPLIEEEQPGFIHPSQQSAQQFAFPRAGNLGNNIGEVNNNEGDLQPSSVVEPGEVGPAVWLGHAQNDDASDGLRFTVLNEDGNEEPKLSRQSNQEDWKVGVWKGKNRDQGPGRLYVHPSYMNQHPSHSSYLPSSHPWDPNQPHKDMILYNPLNNSQKLLEPSSPTSSRSSFLSSNTPIDAMMDTELYSNPNGPSYQQDWFGNGPRFEEIADDEPSPEAGGGMDID</sequence>
<feature type="compositionally biased region" description="Polar residues" evidence="1">
    <location>
        <begin position="41"/>
        <end position="57"/>
    </location>
</feature>
<feature type="compositionally biased region" description="Low complexity" evidence="1">
    <location>
        <begin position="10"/>
        <end position="19"/>
    </location>
</feature>
<proteinExistence type="predicted"/>
<name>A0A0F7SNH6_PHARH</name>
<feature type="region of interest" description="Disordered" evidence="1">
    <location>
        <begin position="279"/>
        <end position="380"/>
    </location>
</feature>
<feature type="region of interest" description="Disordered" evidence="1">
    <location>
        <begin position="1"/>
        <end position="153"/>
    </location>
</feature>
<accession>A0A0F7SNH6</accession>
<dbReference type="EMBL" id="LN483142">
    <property type="protein sequence ID" value="CED82921.1"/>
    <property type="molecule type" value="Genomic_DNA"/>
</dbReference>
<protein>
    <submittedName>
        <fullName evidence="2">Uncharacterized protein</fullName>
    </submittedName>
</protein>
<reference evidence="2" key="1">
    <citation type="submission" date="2014-08" db="EMBL/GenBank/DDBJ databases">
        <authorList>
            <person name="Sharma Rahul"/>
            <person name="Thines Marco"/>
        </authorList>
    </citation>
    <scope>NUCLEOTIDE SEQUENCE</scope>
</reference>
<feature type="compositionally biased region" description="Polar residues" evidence="1">
    <location>
        <begin position="341"/>
        <end position="354"/>
    </location>
</feature>